<comment type="caution">
    <text evidence="2">The sequence shown here is derived from an EMBL/GenBank/DDBJ whole genome shotgun (WGS) entry which is preliminary data.</text>
</comment>
<dbReference type="GO" id="GO:0004850">
    <property type="term" value="F:uridine phosphorylase activity"/>
    <property type="evidence" value="ECO:0007669"/>
    <property type="project" value="TreeGrafter"/>
</dbReference>
<dbReference type="Proteomes" id="UP000221165">
    <property type="component" value="Unassembled WGS sequence"/>
</dbReference>
<feature type="domain" description="Nucleoside phosphorylase" evidence="1">
    <location>
        <begin position="30"/>
        <end position="248"/>
    </location>
</feature>
<evidence type="ECO:0000313" key="2">
    <source>
        <dbReference type="EMBL" id="PHJ18305.1"/>
    </source>
</evidence>
<dbReference type="Gene3D" id="3.40.50.1580">
    <property type="entry name" value="Nucleoside phosphorylase domain"/>
    <property type="match status" value="1"/>
</dbReference>
<organism evidence="2 3">
    <name type="scientific">Cystoisospora suis</name>
    <dbReference type="NCBI Taxonomy" id="483139"/>
    <lineage>
        <taxon>Eukaryota</taxon>
        <taxon>Sar</taxon>
        <taxon>Alveolata</taxon>
        <taxon>Apicomplexa</taxon>
        <taxon>Conoidasida</taxon>
        <taxon>Coccidia</taxon>
        <taxon>Eucoccidiorida</taxon>
        <taxon>Eimeriorina</taxon>
        <taxon>Sarcocystidae</taxon>
        <taxon>Cystoisospora</taxon>
    </lineage>
</organism>
<dbReference type="SUPFAM" id="SSF53167">
    <property type="entry name" value="Purine and uridine phosphorylases"/>
    <property type="match status" value="1"/>
</dbReference>
<dbReference type="Pfam" id="PF01048">
    <property type="entry name" value="PNP_UDP_1"/>
    <property type="match status" value="1"/>
</dbReference>
<evidence type="ECO:0000259" key="1">
    <source>
        <dbReference type="Pfam" id="PF01048"/>
    </source>
</evidence>
<dbReference type="PANTHER" id="PTHR43691">
    <property type="entry name" value="URIDINE PHOSPHORYLASE"/>
    <property type="match status" value="1"/>
</dbReference>
<dbReference type="RefSeq" id="XP_067920013.1">
    <property type="nucleotide sequence ID" value="XM_068068010.1"/>
</dbReference>
<dbReference type="OrthoDB" id="416752at2759"/>
<dbReference type="GeneID" id="94431221"/>
<evidence type="ECO:0000313" key="3">
    <source>
        <dbReference type="Proteomes" id="UP000221165"/>
    </source>
</evidence>
<dbReference type="InterPro" id="IPR000845">
    <property type="entry name" value="Nucleoside_phosphorylase_d"/>
</dbReference>
<dbReference type="PANTHER" id="PTHR43691:SF14">
    <property type="entry name" value="URIDINE PHOSPHORYLASE"/>
    <property type="match status" value="1"/>
</dbReference>
<dbReference type="InterPro" id="IPR035994">
    <property type="entry name" value="Nucleoside_phosphorylase_sf"/>
</dbReference>
<gene>
    <name evidence="2" type="ORF">CSUI_007867</name>
</gene>
<name>A0A2C6KP66_9APIC</name>
<dbReference type="EMBL" id="MIGC01004229">
    <property type="protein sequence ID" value="PHJ18305.1"/>
    <property type="molecule type" value="Genomic_DNA"/>
</dbReference>
<proteinExistence type="predicted"/>
<dbReference type="AlphaFoldDB" id="A0A2C6KP66"/>
<reference evidence="2 3" key="1">
    <citation type="journal article" date="2017" name="Int. J. Parasitol.">
        <title>The genome of the protozoan parasite Cystoisospora suis and a reverse vaccinology approach to identify vaccine candidates.</title>
        <authorList>
            <person name="Palmieri N."/>
            <person name="Shrestha A."/>
            <person name="Ruttkowski B."/>
            <person name="Beck T."/>
            <person name="Vogl C."/>
            <person name="Tomley F."/>
            <person name="Blake D.P."/>
            <person name="Joachim A."/>
        </authorList>
    </citation>
    <scope>NUCLEOTIDE SEQUENCE [LARGE SCALE GENOMIC DNA]</scope>
    <source>
        <strain evidence="2 3">Wien I</strain>
    </source>
</reference>
<dbReference type="GO" id="GO:0006218">
    <property type="term" value="P:uridine catabolic process"/>
    <property type="evidence" value="ECO:0007669"/>
    <property type="project" value="TreeGrafter"/>
</dbReference>
<accession>A0A2C6KP66</accession>
<dbReference type="GO" id="GO:0005829">
    <property type="term" value="C:cytosol"/>
    <property type="evidence" value="ECO:0007669"/>
    <property type="project" value="TreeGrafter"/>
</dbReference>
<protein>
    <submittedName>
        <fullName evidence="2">Phosphorylase family protein</fullName>
    </submittedName>
</protein>
<dbReference type="VEuPathDB" id="ToxoDB:CSUI_007867"/>
<sequence length="324" mass="35365">MASLEGKDIFLSPDGRVYHLGLKASELSPLIVTVGSEKRAALLANHFLTDVKSIRSDRQFTTFTGTYRGEKKISVISIGMGAPMMDFMLREASFLLGGGPMAVVRIGTCGILEKTTPPGTLMLVDKSMYAYRNYCFFDGGVSVDVKTGAVSPLECKSSKEQSYLLSQPIAADPQLTELIEEGISKSGENAKMKKGLNCSGESFFSCQGRSCPPWNDENRDLVDQFSILGVHSLEMETHQLFHLMHHRGRMHDENEEGQNQGGRRMSRAAAVMVGIVNRSNPEFTAHVTDEDQEKAVLVAGKAVLDALVSLPEFTDTPPKCVVPA</sequence>
<keyword evidence="3" id="KW-1185">Reference proteome</keyword>